<dbReference type="OrthoDB" id="116921at2"/>
<proteinExistence type="predicted"/>
<dbReference type="InterPro" id="IPR011051">
    <property type="entry name" value="RmlC_Cupin_sf"/>
</dbReference>
<reference evidence="4 5" key="1">
    <citation type="submission" date="2019-03" db="EMBL/GenBank/DDBJ databases">
        <title>Jiella endophytica sp. nov., a novel endophytic bacterium isolated from root of Ficus microcarpa Linn. f.</title>
        <authorList>
            <person name="Tuo L."/>
        </authorList>
    </citation>
    <scope>NUCLEOTIDE SEQUENCE [LARGE SCALE GENOMIC DNA]</scope>
    <source>
        <strain evidence="4 5">CBS5Q-3</strain>
    </source>
</reference>
<evidence type="ECO:0000256" key="2">
    <source>
        <dbReference type="SAM" id="MobiDB-lite"/>
    </source>
</evidence>
<sequence length="173" mass="18678">MNAIKAVVDPTTLELDEWQKGSLYGGRDASFGELLGLADLGIRYCEVPPGKSACPFHNHHVEDELYVLLEGEGEYRFGTTRQGAKAGDVLAAPAGGPETAHQLINTGAGPLRYLVVSSMANTEICEYPDSGKFLVETKRHRTDASGFRVMHRPTPSLPYWEDEPGAEESGGTG</sequence>
<keyword evidence="1" id="KW-0479">Metal-binding</keyword>
<feature type="region of interest" description="Disordered" evidence="2">
    <location>
        <begin position="148"/>
        <end position="173"/>
    </location>
</feature>
<dbReference type="InterPro" id="IPR014710">
    <property type="entry name" value="RmlC-like_jellyroll"/>
</dbReference>
<dbReference type="RefSeq" id="WP_134764288.1">
    <property type="nucleotide sequence ID" value="NZ_SOZD01000014.1"/>
</dbReference>
<evidence type="ECO:0000313" key="4">
    <source>
        <dbReference type="EMBL" id="TFF17777.1"/>
    </source>
</evidence>
<dbReference type="Pfam" id="PF07883">
    <property type="entry name" value="Cupin_2"/>
    <property type="match status" value="1"/>
</dbReference>
<dbReference type="InterPro" id="IPR013096">
    <property type="entry name" value="Cupin_2"/>
</dbReference>
<dbReference type="AlphaFoldDB" id="A0A4Y8R8C8"/>
<dbReference type="EMBL" id="SOZD01000014">
    <property type="protein sequence ID" value="TFF17777.1"/>
    <property type="molecule type" value="Genomic_DNA"/>
</dbReference>
<evidence type="ECO:0000259" key="3">
    <source>
        <dbReference type="Pfam" id="PF07883"/>
    </source>
</evidence>
<protein>
    <submittedName>
        <fullName evidence="4">Cupin domain-containing protein</fullName>
    </submittedName>
</protein>
<dbReference type="CDD" id="cd02224">
    <property type="entry name" value="cupin_SPO2919-like"/>
    <property type="match status" value="1"/>
</dbReference>
<accession>A0A4Y8R8C8</accession>
<dbReference type="Proteomes" id="UP000298179">
    <property type="component" value="Unassembled WGS sequence"/>
</dbReference>
<dbReference type="Gene3D" id="2.60.120.10">
    <property type="entry name" value="Jelly Rolls"/>
    <property type="match status" value="1"/>
</dbReference>
<dbReference type="PANTHER" id="PTHR35848">
    <property type="entry name" value="OXALATE-BINDING PROTEIN"/>
    <property type="match status" value="1"/>
</dbReference>
<feature type="domain" description="Cupin type-2" evidence="3">
    <location>
        <begin position="44"/>
        <end position="116"/>
    </location>
</feature>
<comment type="caution">
    <text evidence="4">The sequence shown here is derived from an EMBL/GenBank/DDBJ whole genome shotgun (WGS) entry which is preliminary data.</text>
</comment>
<organism evidence="4 5">
    <name type="scientific">Jiella endophytica</name>
    <dbReference type="NCBI Taxonomy" id="2558362"/>
    <lineage>
        <taxon>Bacteria</taxon>
        <taxon>Pseudomonadati</taxon>
        <taxon>Pseudomonadota</taxon>
        <taxon>Alphaproteobacteria</taxon>
        <taxon>Hyphomicrobiales</taxon>
        <taxon>Aurantimonadaceae</taxon>
        <taxon>Jiella</taxon>
    </lineage>
</organism>
<dbReference type="InterPro" id="IPR051610">
    <property type="entry name" value="GPI/OXD"/>
</dbReference>
<dbReference type="SUPFAM" id="SSF51182">
    <property type="entry name" value="RmlC-like cupins"/>
    <property type="match status" value="1"/>
</dbReference>
<dbReference type="PANTHER" id="PTHR35848:SF6">
    <property type="entry name" value="CUPIN TYPE-2 DOMAIN-CONTAINING PROTEIN"/>
    <property type="match status" value="1"/>
</dbReference>
<keyword evidence="5" id="KW-1185">Reference proteome</keyword>
<gene>
    <name evidence="4" type="ORF">E3C22_23300</name>
</gene>
<name>A0A4Y8R8C8_9HYPH</name>
<dbReference type="GO" id="GO:0046872">
    <property type="term" value="F:metal ion binding"/>
    <property type="evidence" value="ECO:0007669"/>
    <property type="project" value="UniProtKB-KW"/>
</dbReference>
<evidence type="ECO:0000256" key="1">
    <source>
        <dbReference type="ARBA" id="ARBA00022723"/>
    </source>
</evidence>
<evidence type="ECO:0000313" key="5">
    <source>
        <dbReference type="Proteomes" id="UP000298179"/>
    </source>
</evidence>